<name>Q5K7M3_CRYD1</name>
<dbReference type="eggNOG" id="ENOG502SF3Z">
    <property type="taxonomic scope" value="Eukaryota"/>
</dbReference>
<dbReference type="PaxDb" id="214684-Q5K7M3"/>
<dbReference type="InParanoid" id="Q5K7M3"/>
<dbReference type="STRING" id="214684.Q5K7M3"/>
<dbReference type="InterPro" id="IPR019416">
    <property type="entry name" value="NCBP3"/>
</dbReference>
<dbReference type="KEGG" id="cne:CNM01940"/>
<feature type="compositionally biased region" description="Basic and acidic residues" evidence="1">
    <location>
        <begin position="99"/>
        <end position="111"/>
    </location>
</feature>
<dbReference type="GO" id="GO:0000340">
    <property type="term" value="F:RNA 7-methylguanosine cap binding"/>
    <property type="evidence" value="ECO:0007669"/>
    <property type="project" value="InterPro"/>
</dbReference>
<dbReference type="Proteomes" id="UP000002149">
    <property type="component" value="Chromosome 13"/>
</dbReference>
<accession>Q55I36</accession>
<feature type="compositionally biased region" description="Basic and acidic residues" evidence="1">
    <location>
        <begin position="259"/>
        <end position="275"/>
    </location>
</feature>
<evidence type="ECO:0008006" key="4">
    <source>
        <dbReference type="Google" id="ProtNLM"/>
    </source>
</evidence>
<feature type="region of interest" description="Disordered" evidence="1">
    <location>
        <begin position="92"/>
        <end position="116"/>
    </location>
</feature>
<evidence type="ECO:0000313" key="2">
    <source>
        <dbReference type="EMBL" id="AAW46772.2"/>
    </source>
</evidence>
<dbReference type="RefSeq" id="XP_568289.2">
    <property type="nucleotide sequence ID" value="XM_568289.2"/>
</dbReference>
<feature type="compositionally biased region" description="Low complexity" evidence="1">
    <location>
        <begin position="155"/>
        <end position="165"/>
    </location>
</feature>
<gene>
    <name evidence="2" type="ordered locus">CNM01940</name>
</gene>
<dbReference type="Pfam" id="PF10309">
    <property type="entry name" value="NCBP3"/>
    <property type="match status" value="1"/>
</dbReference>
<dbReference type="PANTHER" id="PTHR16291:SF0">
    <property type="entry name" value="NUCLEAR CAP-BINDING PROTEIN SUBUNIT 3"/>
    <property type="match status" value="1"/>
</dbReference>
<dbReference type="GO" id="GO:0003729">
    <property type="term" value="F:mRNA binding"/>
    <property type="evidence" value="ECO:0007669"/>
    <property type="project" value="InterPro"/>
</dbReference>
<accession>Q5K7M3</accession>
<dbReference type="OrthoDB" id="422106at2759"/>
<keyword evidence="3" id="KW-1185">Reference proteome</keyword>
<dbReference type="HOGENOM" id="CLU_692649_0_0_1"/>
<reference evidence="2 3" key="1">
    <citation type="journal article" date="2005" name="Science">
        <title>The genome of the basidiomycetous yeast and human pathogen Cryptococcus neoformans.</title>
        <authorList>
            <person name="Loftus B.J."/>
            <person name="Fung E."/>
            <person name="Roncaglia P."/>
            <person name="Rowley D."/>
            <person name="Amedeo P."/>
            <person name="Bruno D."/>
            <person name="Vamathevan J."/>
            <person name="Miranda M."/>
            <person name="Anderson I.J."/>
            <person name="Fraser J.A."/>
            <person name="Allen J.E."/>
            <person name="Bosdet I.E."/>
            <person name="Brent M.R."/>
            <person name="Chiu R."/>
            <person name="Doering T.L."/>
            <person name="Donlin M.J."/>
            <person name="D'Souza C.A."/>
            <person name="Fox D.S."/>
            <person name="Grinberg V."/>
            <person name="Fu J."/>
            <person name="Fukushima M."/>
            <person name="Haas B.J."/>
            <person name="Huang J.C."/>
            <person name="Janbon G."/>
            <person name="Jones S.J."/>
            <person name="Koo H.L."/>
            <person name="Krzywinski M.I."/>
            <person name="Kwon-Chung J.K."/>
            <person name="Lengeler K.B."/>
            <person name="Maiti R."/>
            <person name="Marra M.A."/>
            <person name="Marra R.E."/>
            <person name="Mathewson C.A."/>
            <person name="Mitchell T.G."/>
            <person name="Pertea M."/>
            <person name="Riggs F.R."/>
            <person name="Salzberg S.L."/>
            <person name="Schein J.E."/>
            <person name="Shvartsbeyn A."/>
            <person name="Shin H."/>
            <person name="Shumway M."/>
            <person name="Specht C.A."/>
            <person name="Suh B.B."/>
            <person name="Tenney A."/>
            <person name="Utterback T.R."/>
            <person name="Wickes B.L."/>
            <person name="Wortman J.R."/>
            <person name="Wye N.H."/>
            <person name="Kronstad J.W."/>
            <person name="Lodge J.K."/>
            <person name="Heitman J."/>
            <person name="Davis R.W."/>
            <person name="Fraser C.M."/>
            <person name="Hyman R.W."/>
        </authorList>
    </citation>
    <scope>NUCLEOTIDE SEQUENCE [LARGE SCALE GENOMIC DNA]</scope>
    <source>
        <strain evidence="3">JEC21 / ATCC MYA-565</strain>
    </source>
</reference>
<sequence length="371" mass="40194">MGDQGVHAWLDGVGSERGVTVKANAVYLSSELIQHLSTSKIFSWATGLGAEPMGIEWINDTALHILFPTPQLSILALSLLSKTGFALGDDGQVEEEGAETQRDDPLQERSAHPFPLSLLPRKPARLLEQPIETSALTPEEGTDTVTKRGRGQFALPDRPSPSLRSSYDDDNTALLESIPLEDGVNPLARIALRLALVEDMTVRQRGKESGWYKKHGFEAGKERLGGGLVRRPFAKAARGERGGWASGEGDGDGQAGGEELAKRLGRERKPYDRPARSLPSSGGSGRTRGMVTQEELDRELESLRSGVTPRGQVEGGGMDIDVESYHDMPRRKGRGFRTARGESGAGSRGKGKVGKDDLDRELDEMFANRGD</sequence>
<dbReference type="VEuPathDB" id="FungiDB:CNM01940"/>
<dbReference type="AlphaFoldDB" id="Q5K7M3"/>
<organism evidence="2 3">
    <name type="scientific">Cryptococcus deneoformans (strain JEC21 / ATCC MYA-565)</name>
    <name type="common">Cryptococcus neoformans var. neoformans serotype D</name>
    <dbReference type="NCBI Taxonomy" id="214684"/>
    <lineage>
        <taxon>Eukaryota</taxon>
        <taxon>Fungi</taxon>
        <taxon>Dikarya</taxon>
        <taxon>Basidiomycota</taxon>
        <taxon>Agaricomycotina</taxon>
        <taxon>Tremellomycetes</taxon>
        <taxon>Tremellales</taxon>
        <taxon>Cryptococcaceae</taxon>
        <taxon>Cryptococcus</taxon>
        <taxon>Cryptococcus neoformans species complex</taxon>
    </lineage>
</organism>
<feature type="region of interest" description="Disordered" evidence="1">
    <location>
        <begin position="237"/>
        <end position="371"/>
    </location>
</feature>
<proteinExistence type="predicted"/>
<protein>
    <recommendedName>
        <fullName evidence="4">Chromatin target of PRMT1 protein C-terminal domain-containing protein</fullName>
    </recommendedName>
</protein>
<dbReference type="PANTHER" id="PTHR16291">
    <property type="entry name" value="NUCLEAR CAP-BINDING PROTEIN SUBUNIT 3"/>
    <property type="match status" value="1"/>
</dbReference>
<evidence type="ECO:0000313" key="3">
    <source>
        <dbReference type="Proteomes" id="UP000002149"/>
    </source>
</evidence>
<dbReference type="GeneID" id="3255198"/>
<evidence type="ECO:0000256" key="1">
    <source>
        <dbReference type="SAM" id="MobiDB-lite"/>
    </source>
</evidence>
<feature type="region of interest" description="Disordered" evidence="1">
    <location>
        <begin position="129"/>
        <end position="168"/>
    </location>
</feature>
<feature type="compositionally biased region" description="Gly residues" evidence="1">
    <location>
        <begin position="242"/>
        <end position="256"/>
    </location>
</feature>
<dbReference type="EMBL" id="AE017353">
    <property type="protein sequence ID" value="AAW46772.2"/>
    <property type="molecule type" value="Genomic_DNA"/>
</dbReference>